<organism evidence="7 8">
    <name type="scientific">Dissostichus eleginoides</name>
    <name type="common">Patagonian toothfish</name>
    <name type="synonym">Dissostichus amissus</name>
    <dbReference type="NCBI Taxonomy" id="100907"/>
    <lineage>
        <taxon>Eukaryota</taxon>
        <taxon>Metazoa</taxon>
        <taxon>Chordata</taxon>
        <taxon>Craniata</taxon>
        <taxon>Vertebrata</taxon>
        <taxon>Euteleostomi</taxon>
        <taxon>Actinopterygii</taxon>
        <taxon>Neopterygii</taxon>
        <taxon>Teleostei</taxon>
        <taxon>Neoteleostei</taxon>
        <taxon>Acanthomorphata</taxon>
        <taxon>Eupercaria</taxon>
        <taxon>Perciformes</taxon>
        <taxon>Notothenioidei</taxon>
        <taxon>Nototheniidae</taxon>
        <taxon>Dissostichus</taxon>
    </lineage>
</organism>
<dbReference type="GO" id="GO:0005886">
    <property type="term" value="C:plasma membrane"/>
    <property type="evidence" value="ECO:0007669"/>
    <property type="project" value="UniProtKB-SubCell"/>
</dbReference>
<protein>
    <submittedName>
        <fullName evidence="7">P2Y purinoceptor 14</fullName>
    </submittedName>
</protein>
<feature type="transmembrane region" description="Helical" evidence="6">
    <location>
        <begin position="86"/>
        <end position="106"/>
    </location>
</feature>
<evidence type="ECO:0000256" key="5">
    <source>
        <dbReference type="ARBA" id="ARBA00023224"/>
    </source>
</evidence>
<evidence type="ECO:0000256" key="4">
    <source>
        <dbReference type="ARBA" id="ARBA00023170"/>
    </source>
</evidence>
<evidence type="ECO:0000256" key="6">
    <source>
        <dbReference type="SAM" id="Phobius"/>
    </source>
</evidence>
<dbReference type="Proteomes" id="UP001228049">
    <property type="component" value="Unassembled WGS sequence"/>
</dbReference>
<name>A0AAD9BVG1_DISEL</name>
<dbReference type="SUPFAM" id="SSF81321">
    <property type="entry name" value="Family A G protein-coupled receptor-like"/>
    <property type="match status" value="1"/>
</dbReference>
<feature type="transmembrane region" description="Helical" evidence="6">
    <location>
        <begin position="60"/>
        <end position="80"/>
    </location>
</feature>
<evidence type="ECO:0000256" key="3">
    <source>
        <dbReference type="ARBA" id="ARBA00023040"/>
    </source>
</evidence>
<feature type="transmembrane region" description="Helical" evidence="6">
    <location>
        <begin position="28"/>
        <end position="48"/>
    </location>
</feature>
<comment type="subcellular location">
    <subcellularLocation>
        <location evidence="1">Cell membrane</location>
        <topology evidence="1">Multi-pass membrane protein</topology>
    </subcellularLocation>
</comment>
<keyword evidence="2" id="KW-1003">Cell membrane</keyword>
<dbReference type="EMBL" id="JASDAP010000017">
    <property type="protein sequence ID" value="KAK1888629.1"/>
    <property type="molecule type" value="Genomic_DNA"/>
</dbReference>
<evidence type="ECO:0000256" key="2">
    <source>
        <dbReference type="ARBA" id="ARBA00022475"/>
    </source>
</evidence>
<comment type="caution">
    <text evidence="7">The sequence shown here is derived from an EMBL/GenBank/DDBJ whole genome shotgun (WGS) entry which is preliminary data.</text>
</comment>
<keyword evidence="5" id="KW-0807">Transducer</keyword>
<dbReference type="AlphaFoldDB" id="A0AAD9BVG1"/>
<keyword evidence="6" id="KW-0472">Membrane</keyword>
<reference evidence="7" key="1">
    <citation type="submission" date="2023-04" db="EMBL/GenBank/DDBJ databases">
        <title>Chromosome-level genome of Chaenocephalus aceratus.</title>
        <authorList>
            <person name="Park H."/>
        </authorList>
    </citation>
    <scope>NUCLEOTIDE SEQUENCE</scope>
    <source>
        <strain evidence="7">DE</strain>
        <tissue evidence="7">Muscle</tissue>
    </source>
</reference>
<keyword evidence="3" id="KW-0297">G-protein coupled receptor</keyword>
<keyword evidence="6" id="KW-0812">Transmembrane</keyword>
<dbReference type="PANTHER" id="PTHR24233:SF3">
    <property type="entry name" value="P2Y PURINOCEPTOR 14"/>
    <property type="match status" value="1"/>
</dbReference>
<keyword evidence="8" id="KW-1185">Reference proteome</keyword>
<dbReference type="Gene3D" id="1.20.1070.10">
    <property type="entry name" value="Rhodopsin 7-helix transmembrane proteins"/>
    <property type="match status" value="1"/>
</dbReference>
<accession>A0AAD9BVG1</accession>
<evidence type="ECO:0000256" key="1">
    <source>
        <dbReference type="ARBA" id="ARBA00004651"/>
    </source>
</evidence>
<gene>
    <name evidence="7" type="ORF">KUDE01_013309</name>
</gene>
<proteinExistence type="predicted"/>
<keyword evidence="4" id="KW-0675">Receptor</keyword>
<sequence length="115" mass="12680">MDHQSNSHVPTNQSDYSSIFPLQVLPSLYILTFVVGMALNGVAVCIFFRVPSDSGLVVYLKNMVVADLLMLFTFPFKIAADLGLGGWQMIWISIFSLSSCFENFSFSDGSCSSTF</sequence>
<keyword evidence="6" id="KW-1133">Transmembrane helix</keyword>
<evidence type="ECO:0000313" key="8">
    <source>
        <dbReference type="Proteomes" id="UP001228049"/>
    </source>
</evidence>
<evidence type="ECO:0000313" key="7">
    <source>
        <dbReference type="EMBL" id="KAK1888629.1"/>
    </source>
</evidence>
<dbReference type="GO" id="GO:0045028">
    <property type="term" value="F:G protein-coupled purinergic nucleotide receptor activity"/>
    <property type="evidence" value="ECO:0007669"/>
    <property type="project" value="TreeGrafter"/>
</dbReference>
<dbReference type="PANTHER" id="PTHR24233">
    <property type="entry name" value="P2Y PURINOCEPTOR-RELATED G-PROTEIN COUPLED RECEPTOR"/>
    <property type="match status" value="1"/>
</dbReference>